<proteinExistence type="predicted"/>
<evidence type="ECO:0000259" key="2">
    <source>
        <dbReference type="Pfam" id="PF26080"/>
    </source>
</evidence>
<name>A0AAD5KRY4_9CRUS</name>
<dbReference type="AlphaFoldDB" id="A0AAD5KRY4"/>
<dbReference type="InterPro" id="IPR058698">
    <property type="entry name" value="CUB_metazoa"/>
</dbReference>
<dbReference type="EMBL" id="WJBH02000005">
    <property type="protein sequence ID" value="KAI9559191.1"/>
    <property type="molecule type" value="Genomic_DNA"/>
</dbReference>
<feature type="chain" id="PRO_5041914512" description="CUB domain-containing protein" evidence="1">
    <location>
        <begin position="22"/>
        <end position="436"/>
    </location>
</feature>
<sequence length="436" mass="47263">MFNINLLSFMLVILLVQSSYANEDDAEDSLESESQESLIIESSTRLPVTPWRPPYFYGPTLFQYSPAFIGRTYPAFVPFTSCTSPNKETGICADSGTCTRLGGRASGACPSDGRVCCINVVTNTCDDTERKVVTLDNTYWLSPTMGIGSSTTGCALTVKLDAKLPEQNKAVCQVRLNFVLFTIAQPNTESVCSTDTFEVVGASNKIPTICGDNGGQHMYLNVPSSATSPTDLQLSFNFGTDSNPVRAWNILISMIPCDSPNLAPLDCLQYFTGRSGTVRSFNWRDVAGTETRQLANQDYSICFKTIPGSRRTLCLAPCTVTSATLAFSISMARPEAGGLAAASGSSQIRATNCEKDYLVIPGGYNIGNPPTVDNMAYDRFCGENLSALPRDLQRTSVCTTATPFRLLYRTSDDEMDDIVGGAERGNLGFCLTFRNQ</sequence>
<dbReference type="PANTHER" id="PTHR33236">
    <property type="entry name" value="INTRAFLAGELLAR TRANSPORT PROTEIN 122 FAMILY PROTEIN-RELATED"/>
    <property type="match status" value="1"/>
</dbReference>
<dbReference type="Pfam" id="PF26080">
    <property type="entry name" value="CUB_animal"/>
    <property type="match status" value="1"/>
</dbReference>
<keyword evidence="4" id="KW-1185">Reference proteome</keyword>
<comment type="caution">
    <text evidence="3">The sequence shown here is derived from an EMBL/GenBank/DDBJ whole genome shotgun (WGS) entry which is preliminary data.</text>
</comment>
<reference evidence="3 4" key="1">
    <citation type="submission" date="2022-05" db="EMBL/GenBank/DDBJ databases">
        <title>A multi-omics perspective on studying reproductive biology in Daphnia sinensis.</title>
        <authorList>
            <person name="Jia J."/>
        </authorList>
    </citation>
    <scope>NUCLEOTIDE SEQUENCE [LARGE SCALE GENOMIC DNA]</scope>
    <source>
        <strain evidence="3 4">WSL</strain>
    </source>
</reference>
<accession>A0AAD5KRY4</accession>
<dbReference type="Proteomes" id="UP000820818">
    <property type="component" value="Linkage Group LG5"/>
</dbReference>
<keyword evidence="1" id="KW-0732">Signal</keyword>
<feature type="signal peptide" evidence="1">
    <location>
        <begin position="1"/>
        <end position="21"/>
    </location>
</feature>
<evidence type="ECO:0000313" key="3">
    <source>
        <dbReference type="EMBL" id="KAI9559191.1"/>
    </source>
</evidence>
<evidence type="ECO:0000313" key="4">
    <source>
        <dbReference type="Proteomes" id="UP000820818"/>
    </source>
</evidence>
<evidence type="ECO:0000256" key="1">
    <source>
        <dbReference type="SAM" id="SignalP"/>
    </source>
</evidence>
<organism evidence="3 4">
    <name type="scientific">Daphnia sinensis</name>
    <dbReference type="NCBI Taxonomy" id="1820382"/>
    <lineage>
        <taxon>Eukaryota</taxon>
        <taxon>Metazoa</taxon>
        <taxon>Ecdysozoa</taxon>
        <taxon>Arthropoda</taxon>
        <taxon>Crustacea</taxon>
        <taxon>Branchiopoda</taxon>
        <taxon>Diplostraca</taxon>
        <taxon>Cladocera</taxon>
        <taxon>Anomopoda</taxon>
        <taxon>Daphniidae</taxon>
        <taxon>Daphnia</taxon>
        <taxon>Daphnia similis group</taxon>
    </lineage>
</organism>
<feature type="domain" description="CUB" evidence="2">
    <location>
        <begin position="264"/>
        <end position="435"/>
    </location>
</feature>
<gene>
    <name evidence="3" type="ORF">GHT06_015980</name>
</gene>
<protein>
    <recommendedName>
        <fullName evidence="2">CUB domain-containing protein</fullName>
    </recommendedName>
</protein>
<dbReference type="PANTHER" id="PTHR33236:SF5">
    <property type="entry name" value="CUB DOMAIN-CONTAINING PROTEIN"/>
    <property type="match status" value="1"/>
</dbReference>